<protein>
    <submittedName>
        <fullName evidence="2">Uncharacterized protein</fullName>
    </submittedName>
</protein>
<evidence type="ECO:0000313" key="2">
    <source>
        <dbReference type="EMBL" id="KAG2221292.1"/>
    </source>
</evidence>
<feature type="region of interest" description="Disordered" evidence="1">
    <location>
        <begin position="28"/>
        <end position="73"/>
    </location>
</feature>
<dbReference type="AlphaFoldDB" id="A0A8H7S3W9"/>
<dbReference type="Proteomes" id="UP000646827">
    <property type="component" value="Unassembled WGS sequence"/>
</dbReference>
<evidence type="ECO:0000256" key="1">
    <source>
        <dbReference type="SAM" id="MobiDB-lite"/>
    </source>
</evidence>
<name>A0A8H7S3W9_9FUNG</name>
<organism evidence="2 3">
    <name type="scientific">Circinella minor</name>
    <dbReference type="NCBI Taxonomy" id="1195481"/>
    <lineage>
        <taxon>Eukaryota</taxon>
        <taxon>Fungi</taxon>
        <taxon>Fungi incertae sedis</taxon>
        <taxon>Mucoromycota</taxon>
        <taxon>Mucoromycotina</taxon>
        <taxon>Mucoromycetes</taxon>
        <taxon>Mucorales</taxon>
        <taxon>Lichtheimiaceae</taxon>
        <taxon>Circinella</taxon>
    </lineage>
</organism>
<sequence length="248" mass="28173">MIDVSQASSPLSSVQPIKEVLDIHQGYDTDLSDPTPFDAPFHRFGPDQPIHQHDNPEHDDDDHHNNPPQSSFPHYAMMVLKNITYFSADEPIRLEGYASVDAVHRLRQRSLKGSPINFQFSTYALDQVLHTWFQRFQGGSEEQKKGIRGRITKIHIVETDNKKMGDGTWRPLVQMEISPIPGLIQTLLYRESVREQPIEVFWGPSKKHSSLTSSTATTVKSTKTTIKNKLIKDKSAAFHQIVMGDVLF</sequence>
<comment type="caution">
    <text evidence="2">The sequence shown here is derived from an EMBL/GenBank/DDBJ whole genome shotgun (WGS) entry which is preliminary data.</text>
</comment>
<dbReference type="OrthoDB" id="2264892at2759"/>
<feature type="compositionally biased region" description="Basic and acidic residues" evidence="1">
    <location>
        <begin position="40"/>
        <end position="65"/>
    </location>
</feature>
<reference evidence="2 3" key="1">
    <citation type="submission" date="2020-12" db="EMBL/GenBank/DDBJ databases">
        <title>Metabolic potential, ecology and presence of endohyphal bacteria is reflected in genomic diversity of Mucoromycotina.</title>
        <authorList>
            <person name="Muszewska A."/>
            <person name="Okrasinska A."/>
            <person name="Steczkiewicz K."/>
            <person name="Drgas O."/>
            <person name="Orlowska M."/>
            <person name="Perlinska-Lenart U."/>
            <person name="Aleksandrzak-Piekarczyk T."/>
            <person name="Szatraj K."/>
            <person name="Zielenkiewicz U."/>
            <person name="Pilsyk S."/>
            <person name="Malc E."/>
            <person name="Mieczkowski P."/>
            <person name="Kruszewska J.S."/>
            <person name="Biernat P."/>
            <person name="Pawlowska J."/>
        </authorList>
    </citation>
    <scope>NUCLEOTIDE SEQUENCE [LARGE SCALE GENOMIC DNA]</scope>
    <source>
        <strain evidence="2 3">CBS 142.35</strain>
    </source>
</reference>
<dbReference type="EMBL" id="JAEPRB010000113">
    <property type="protein sequence ID" value="KAG2221292.1"/>
    <property type="molecule type" value="Genomic_DNA"/>
</dbReference>
<keyword evidence="3" id="KW-1185">Reference proteome</keyword>
<accession>A0A8H7S3W9</accession>
<evidence type="ECO:0000313" key="3">
    <source>
        <dbReference type="Proteomes" id="UP000646827"/>
    </source>
</evidence>
<proteinExistence type="predicted"/>
<gene>
    <name evidence="2" type="ORF">INT45_000205</name>
</gene>